<proteinExistence type="inferred from homology"/>
<dbReference type="RefSeq" id="WP_119148873.1">
    <property type="nucleotide sequence ID" value="NZ_JBHSOV010000021.1"/>
</dbReference>
<evidence type="ECO:0000256" key="3">
    <source>
        <dbReference type="ARBA" id="ARBA00022676"/>
    </source>
</evidence>
<dbReference type="Proteomes" id="UP000266340">
    <property type="component" value="Unassembled WGS sequence"/>
</dbReference>
<comment type="pathway">
    <text evidence="1">Cell wall biogenesis; cell wall polysaccharide biosynthesis.</text>
</comment>
<gene>
    <name evidence="5" type="ORF">D3H35_09615</name>
</gene>
<reference evidence="5 6" key="1">
    <citation type="submission" date="2018-09" db="EMBL/GenBank/DDBJ databases">
        <title>Cohnella cavernae sp. nov., isolated from a karst cave.</title>
        <authorList>
            <person name="Zhu H."/>
        </authorList>
    </citation>
    <scope>NUCLEOTIDE SEQUENCE [LARGE SCALE GENOMIC DNA]</scope>
    <source>
        <strain evidence="5 6">K2E09-144</strain>
    </source>
</reference>
<keyword evidence="6" id="KW-1185">Reference proteome</keyword>
<dbReference type="OrthoDB" id="257969at2"/>
<dbReference type="Pfam" id="PF13641">
    <property type="entry name" value="Glyco_tranf_2_3"/>
    <property type="match status" value="1"/>
</dbReference>
<dbReference type="InterPro" id="IPR029044">
    <property type="entry name" value="Nucleotide-diphossugar_trans"/>
</dbReference>
<evidence type="ECO:0000256" key="1">
    <source>
        <dbReference type="ARBA" id="ARBA00004776"/>
    </source>
</evidence>
<comment type="caution">
    <text evidence="5">The sequence shown here is derived from an EMBL/GenBank/DDBJ whole genome shotgun (WGS) entry which is preliminary data.</text>
</comment>
<protein>
    <submittedName>
        <fullName evidence="5">Glycosyltransferase</fullName>
    </submittedName>
</protein>
<dbReference type="Gene3D" id="3.90.550.10">
    <property type="entry name" value="Spore Coat Polysaccharide Biosynthesis Protein SpsA, Chain A"/>
    <property type="match status" value="1"/>
</dbReference>
<accession>A0A398CX65</accession>
<comment type="similarity">
    <text evidence="2">Belongs to the glycosyltransferase 2 family.</text>
</comment>
<dbReference type="PANTHER" id="PTHR43179">
    <property type="entry name" value="RHAMNOSYLTRANSFERASE WBBL"/>
    <property type="match status" value="1"/>
</dbReference>
<evidence type="ECO:0000256" key="4">
    <source>
        <dbReference type="ARBA" id="ARBA00022679"/>
    </source>
</evidence>
<dbReference type="SUPFAM" id="SSF53448">
    <property type="entry name" value="Nucleotide-diphospho-sugar transferases"/>
    <property type="match status" value="1"/>
</dbReference>
<dbReference type="GO" id="GO:0016757">
    <property type="term" value="F:glycosyltransferase activity"/>
    <property type="evidence" value="ECO:0007669"/>
    <property type="project" value="UniProtKB-KW"/>
</dbReference>
<name>A0A398CX65_9BACL</name>
<evidence type="ECO:0000313" key="5">
    <source>
        <dbReference type="EMBL" id="RIE03801.1"/>
    </source>
</evidence>
<organism evidence="5 6">
    <name type="scientific">Cohnella faecalis</name>
    <dbReference type="NCBI Taxonomy" id="2315694"/>
    <lineage>
        <taxon>Bacteria</taxon>
        <taxon>Bacillati</taxon>
        <taxon>Bacillota</taxon>
        <taxon>Bacilli</taxon>
        <taxon>Bacillales</taxon>
        <taxon>Paenibacillaceae</taxon>
        <taxon>Cohnella</taxon>
    </lineage>
</organism>
<dbReference type="EMBL" id="QXJM01000030">
    <property type="protein sequence ID" value="RIE03801.1"/>
    <property type="molecule type" value="Genomic_DNA"/>
</dbReference>
<sequence length="312" mass="34545">MSNISVIVPTYRRPADLLRCLNGIDGQELAPHDVVVIYRDTDDDSIRVIREWQSVPGKYGKKSVQVTEPGVLVAMKEGTKAAGGEIVAYTDDDAVPRADWLKRMSAHYADPSVGGVGGRDVQEGVKEGAAGEKVGEVTWYGKLIGNHHIGTGAAREVDVLKGVNMSFRKSLIKFPEGLLGSGAQVHFEVHLCLRVRRFGRKLIYDPAILVDHYPAQRFDTDQRNRVVPEAVRHAAYNMHLGILNWGGAVRAPARIVYSVTVGDRSAPGLARLLIACLRRERDVLQSFVPGQQGQWKSLWFRLRQGPPPRMRP</sequence>
<keyword evidence="4 5" id="KW-0808">Transferase</keyword>
<keyword evidence="3" id="KW-0328">Glycosyltransferase</keyword>
<dbReference type="PANTHER" id="PTHR43179:SF12">
    <property type="entry name" value="GALACTOFURANOSYLTRANSFERASE GLFT2"/>
    <property type="match status" value="1"/>
</dbReference>
<dbReference type="AlphaFoldDB" id="A0A398CX65"/>
<dbReference type="CDD" id="cd00761">
    <property type="entry name" value="Glyco_tranf_GTA_type"/>
    <property type="match status" value="1"/>
</dbReference>
<evidence type="ECO:0000256" key="2">
    <source>
        <dbReference type="ARBA" id="ARBA00006739"/>
    </source>
</evidence>
<evidence type="ECO:0000313" key="6">
    <source>
        <dbReference type="Proteomes" id="UP000266340"/>
    </source>
</evidence>